<evidence type="ECO:0000256" key="12">
    <source>
        <dbReference type="RuleBase" id="RU361193"/>
    </source>
</evidence>
<feature type="disulfide bond" evidence="11">
    <location>
        <begin position="38"/>
        <end position="67"/>
    </location>
</feature>
<dbReference type="GO" id="GO:0005783">
    <property type="term" value="C:endoplasmic reticulum"/>
    <property type="evidence" value="ECO:0007669"/>
    <property type="project" value="TreeGrafter"/>
</dbReference>
<evidence type="ECO:0000256" key="11">
    <source>
        <dbReference type="PIRSR" id="PIRSR601382-3"/>
    </source>
</evidence>
<evidence type="ECO:0000256" key="8">
    <source>
        <dbReference type="ARBA" id="ARBA00047669"/>
    </source>
</evidence>
<dbReference type="GO" id="GO:0004571">
    <property type="term" value="F:mannosyl-oligosaccharide 1,2-alpha-mannosidase activity"/>
    <property type="evidence" value="ECO:0007669"/>
    <property type="project" value="UniProtKB-EC"/>
</dbReference>
<dbReference type="SUPFAM" id="SSF48225">
    <property type="entry name" value="Seven-hairpin glycosidases"/>
    <property type="match status" value="1"/>
</dbReference>
<evidence type="ECO:0000256" key="1">
    <source>
        <dbReference type="ARBA" id="ARBA00001913"/>
    </source>
</evidence>
<dbReference type="GO" id="GO:0005975">
    <property type="term" value="P:carbohydrate metabolic process"/>
    <property type="evidence" value="ECO:0007669"/>
    <property type="project" value="InterPro"/>
</dbReference>
<comment type="similarity">
    <text evidence="3 12">Belongs to the glycosyl hydrolase 47 family.</text>
</comment>
<dbReference type="Proteomes" id="UP000270094">
    <property type="component" value="Unassembled WGS sequence"/>
</dbReference>
<dbReference type="EMBL" id="UYYB01011091">
    <property type="protein sequence ID" value="VDM69106.1"/>
    <property type="molecule type" value="Genomic_DNA"/>
</dbReference>
<comment type="catalytic activity">
    <reaction evidence="8">
        <text>N(4)-(alpha-D-Man-(1-&gt;2)-alpha-D-Man-(1-&gt;2)-alpha-D-Man-(1-&gt;3)-[alpha-D-Man-(1-&gt;3)-[alpha-D-Man-(1-&gt;2)-alpha-D-Man-(1-&gt;6)]-alpha-D-Man-(1-&gt;6)]-beta-D-Man-(1-&gt;4)-beta-D-GlcNAc-(1-&gt;4)-beta-D-GlcNAc)-L-asparaginyl-[protein] (N-glucan mannose isomer 8A1,2,3B1,3) + 3 H2O = N(4)-(alpha-D-Man-(1-&gt;3)-[alpha-D-Man-(1-&gt;3)-[alpha-D-Man-(1-&gt;6)]-alpha-D-Man-(1-&gt;6)]-beta-D-Man-(1-&gt;4)-beta-D-GlcNAc-(1-&gt;4)-beta-D-GlcNAc)-L-asparaginyl-[protein] (N-glucan mannose isomer 5A1,2) + 3 beta-D-mannose</text>
        <dbReference type="Rhea" id="RHEA:56028"/>
        <dbReference type="Rhea" id="RHEA-COMP:14358"/>
        <dbReference type="Rhea" id="RHEA-COMP:14367"/>
        <dbReference type="ChEBI" id="CHEBI:15377"/>
        <dbReference type="ChEBI" id="CHEBI:28563"/>
        <dbReference type="ChEBI" id="CHEBI:59087"/>
        <dbReference type="ChEBI" id="CHEBI:60628"/>
        <dbReference type="EC" id="3.2.1.113"/>
    </reaction>
</comment>
<dbReference type="PRINTS" id="PR00747">
    <property type="entry name" value="GLYHDRLASE47"/>
</dbReference>
<evidence type="ECO:0000256" key="4">
    <source>
        <dbReference type="ARBA" id="ARBA00022723"/>
    </source>
</evidence>
<dbReference type="InterPro" id="IPR036026">
    <property type="entry name" value="Seven-hairpin_glycosidases"/>
</dbReference>
<comment type="cofactor">
    <cofactor evidence="1 10">
        <name>Ca(2+)</name>
        <dbReference type="ChEBI" id="CHEBI:29108"/>
    </cofactor>
</comment>
<reference evidence="13 14" key="1">
    <citation type="submission" date="2018-11" db="EMBL/GenBank/DDBJ databases">
        <authorList>
            <consortium name="Pathogen Informatics"/>
        </authorList>
    </citation>
    <scope>NUCLEOTIDE SEQUENCE [LARGE SCALE GENOMIC DNA]</scope>
</reference>
<protein>
    <recommendedName>
        <fullName evidence="12">alpha-1,2-Mannosidase</fullName>
        <ecNumber evidence="12">3.2.1.-</ecNumber>
    </recommendedName>
</protein>
<keyword evidence="12" id="KW-0326">Glycosidase</keyword>
<dbReference type="EC" id="3.2.1.-" evidence="12"/>
<evidence type="ECO:0000256" key="6">
    <source>
        <dbReference type="ARBA" id="ARBA00022837"/>
    </source>
</evidence>
<dbReference type="AlphaFoldDB" id="A0A3P7IHN2"/>
<evidence type="ECO:0000256" key="3">
    <source>
        <dbReference type="ARBA" id="ARBA00007658"/>
    </source>
</evidence>
<dbReference type="InterPro" id="IPR001382">
    <property type="entry name" value="Glyco_hydro_47"/>
</dbReference>
<evidence type="ECO:0000256" key="9">
    <source>
        <dbReference type="ARBA" id="ARBA00048605"/>
    </source>
</evidence>
<dbReference type="PANTHER" id="PTHR11742">
    <property type="entry name" value="MANNOSYL-OLIGOSACCHARIDE ALPHA-1,2-MANNOSIDASE-RELATED"/>
    <property type="match status" value="1"/>
</dbReference>
<comment type="catalytic activity">
    <reaction evidence="9">
        <text>N(4)-(alpha-D-Man-(1-&gt;2)-alpha-D-Man-(1-&gt;2)-alpha-D-Man-(1-&gt;3)-[alpha-D-Man-(1-&gt;2)-alpha-D-Man-(1-&gt;3)-[alpha-D-Man-(1-&gt;2)-alpha-D-Man-(1-&gt;6)]-alpha-D-Man-(1-&gt;6)]-beta-D-Man-(1-&gt;4)-beta-D-GlcNAc-(1-&gt;4)-beta-D-GlcNAc)-L-asparaginyl-[protein] (N-glucan mannose isomer 9A1,2,3B1,2,3) + 4 H2O = N(4)-(alpha-D-Man-(1-&gt;3)-[alpha-D-Man-(1-&gt;3)-[alpha-D-Man-(1-&gt;6)]-alpha-D-Man-(1-&gt;6)]-beta-D-Man-(1-&gt;4)-beta-D-GlcNAc-(1-&gt;4)-beta-D-GlcNAc)-L-asparaginyl-[protein] (N-glucan mannose isomer 5A1,2) + 4 beta-D-mannose</text>
        <dbReference type="Rhea" id="RHEA:56008"/>
        <dbReference type="Rhea" id="RHEA-COMP:14356"/>
        <dbReference type="Rhea" id="RHEA-COMP:14367"/>
        <dbReference type="ChEBI" id="CHEBI:15377"/>
        <dbReference type="ChEBI" id="CHEBI:28563"/>
        <dbReference type="ChEBI" id="CHEBI:59087"/>
        <dbReference type="ChEBI" id="CHEBI:139493"/>
        <dbReference type="EC" id="3.2.1.113"/>
    </reaction>
</comment>
<dbReference type="GO" id="GO:0005509">
    <property type="term" value="F:calcium ion binding"/>
    <property type="evidence" value="ECO:0007669"/>
    <property type="project" value="InterPro"/>
</dbReference>
<keyword evidence="6 10" id="KW-0106">Calcium</keyword>
<keyword evidence="5 12" id="KW-0378">Hydrolase</keyword>
<keyword evidence="4 10" id="KW-0479">Metal-binding</keyword>
<feature type="binding site" evidence="10">
    <location>
        <position position="196"/>
    </location>
    <ligand>
        <name>Ca(2+)</name>
        <dbReference type="ChEBI" id="CHEBI:29108"/>
    </ligand>
</feature>
<sequence length="206" mass="23602">MDSMQSKLLRYSEPSKFGFVGELLAGDVFSSKMDHLVCFLAGTLALGTLNGLPKKHLEIAESLGRGCQAMYENPTGLGPEIAYFNMLPGQHEDLSIKPLDAHSLLRPEAIEAWFYLYRITGNKTYQDWGWRAFEAIEKYARVRNGYSSVKSVKKIPVSYRDLMESFFLAETLKYLYLLFADDQKELFPLDKWVFNSEAHPLPIHEY</sequence>
<dbReference type="InterPro" id="IPR012341">
    <property type="entry name" value="6hp_glycosidase-like_sf"/>
</dbReference>
<evidence type="ECO:0000256" key="5">
    <source>
        <dbReference type="ARBA" id="ARBA00022801"/>
    </source>
</evidence>
<proteinExistence type="inferred from homology"/>
<dbReference type="OrthoDB" id="8118055at2759"/>
<accession>A0A3P7IHN2</accession>
<evidence type="ECO:0000256" key="2">
    <source>
        <dbReference type="ARBA" id="ARBA00004922"/>
    </source>
</evidence>
<evidence type="ECO:0000256" key="10">
    <source>
        <dbReference type="PIRSR" id="PIRSR601382-2"/>
    </source>
</evidence>
<evidence type="ECO:0000313" key="14">
    <source>
        <dbReference type="Proteomes" id="UP000270094"/>
    </source>
</evidence>
<dbReference type="Gene3D" id="1.50.10.10">
    <property type="match status" value="1"/>
</dbReference>
<name>A0A3P7IHN2_STRVU</name>
<dbReference type="Pfam" id="PF01532">
    <property type="entry name" value="Glyco_hydro_47"/>
    <property type="match status" value="1"/>
</dbReference>
<evidence type="ECO:0000313" key="13">
    <source>
        <dbReference type="EMBL" id="VDM69106.1"/>
    </source>
</evidence>
<gene>
    <name evidence="13" type="ORF">SVUK_LOCUS4104</name>
</gene>
<dbReference type="InterPro" id="IPR050749">
    <property type="entry name" value="Glycosyl_Hydrolase_47"/>
</dbReference>
<keyword evidence="14" id="KW-1185">Reference proteome</keyword>
<keyword evidence="7 11" id="KW-1015">Disulfide bond</keyword>
<dbReference type="PANTHER" id="PTHR11742:SF55">
    <property type="entry name" value="ENDOPLASMIC RETICULUM MANNOSYL-OLIGOSACCHARIDE 1,2-ALPHA-MANNOSIDASE"/>
    <property type="match status" value="1"/>
</dbReference>
<comment type="pathway">
    <text evidence="2">Protein modification; protein glycosylation.</text>
</comment>
<dbReference type="GO" id="GO:0016020">
    <property type="term" value="C:membrane"/>
    <property type="evidence" value="ECO:0007669"/>
    <property type="project" value="InterPro"/>
</dbReference>
<evidence type="ECO:0000256" key="7">
    <source>
        <dbReference type="ARBA" id="ARBA00023157"/>
    </source>
</evidence>
<organism evidence="13 14">
    <name type="scientific">Strongylus vulgaris</name>
    <name type="common">Blood worm</name>
    <dbReference type="NCBI Taxonomy" id="40348"/>
    <lineage>
        <taxon>Eukaryota</taxon>
        <taxon>Metazoa</taxon>
        <taxon>Ecdysozoa</taxon>
        <taxon>Nematoda</taxon>
        <taxon>Chromadorea</taxon>
        <taxon>Rhabditida</taxon>
        <taxon>Rhabditina</taxon>
        <taxon>Rhabditomorpha</taxon>
        <taxon>Strongyloidea</taxon>
        <taxon>Strongylidae</taxon>
        <taxon>Strongylus</taxon>
    </lineage>
</organism>